<dbReference type="Pfam" id="PF12345">
    <property type="entry name" value="DUF3641"/>
    <property type="match status" value="1"/>
</dbReference>
<protein>
    <recommendedName>
        <fullName evidence="9">DUF3641 domain-containing protein</fullName>
    </recommendedName>
</protein>
<comment type="caution">
    <text evidence="7">The sequence shown here is derived from an EMBL/GenBank/DDBJ whole genome shotgun (WGS) entry which is preliminary data.</text>
</comment>
<keyword evidence="3" id="KW-0408">Iron</keyword>
<dbReference type="Pfam" id="PF04055">
    <property type="entry name" value="Radical_SAM"/>
    <property type="match status" value="1"/>
</dbReference>
<organism evidence="7 8">
    <name type="scientific">Aureococcus anophagefferens</name>
    <name type="common">Harmful bloom alga</name>
    <dbReference type="NCBI Taxonomy" id="44056"/>
    <lineage>
        <taxon>Eukaryota</taxon>
        <taxon>Sar</taxon>
        <taxon>Stramenopiles</taxon>
        <taxon>Ochrophyta</taxon>
        <taxon>Pelagophyceae</taxon>
        <taxon>Pelagomonadales</taxon>
        <taxon>Pelagomonadaceae</taxon>
        <taxon>Aureococcus</taxon>
    </lineage>
</organism>
<dbReference type="InterPro" id="IPR007197">
    <property type="entry name" value="rSAM"/>
</dbReference>
<evidence type="ECO:0000313" key="7">
    <source>
        <dbReference type="EMBL" id="KAK7254285.1"/>
    </source>
</evidence>
<sequence length="455" mass="50877">MRRATLRAPLARRRPRLPLQVARGLAAHSPPGARRLSTRSLPDYNTPVDVANIRLSKPKRPPPTKRRKAADGEWQGLKDLRARLKAEGSMVDQTLVDMESDADFQRTLKAYEEKGAAKLTLEEKKERRRQLDALGVPDFFDFLGRELEEPSKARKRCEVFQLNVGLYCNQACAHCHVESSPKRFEAMSEAVAERCVEILAASPSVHTLDITGGAPELNPQFRAIVEGARRAVGDRVDIIDRCNLTVLAEPGQEDLADFLAHHGVRVVASLPCYSSKNVNQQRGRGVFGRSIEGLRVLNEAGYGAEGSDLRMDLVYNPLGAFLPPPQEALEAKYREELKREFGVDFNELFTMTNMPIKRFADFLSRRGELRDYLDLLVRNFNPDTVDALMCRNTLSVSWDGSVYDCDFNQQLGNPLALQDAPLASVFDFRSTDEFLGSDIRFDNHCFGCTAGMGSS</sequence>
<feature type="domain" description="Radical SAM core" evidence="5">
    <location>
        <begin position="163"/>
        <end position="303"/>
    </location>
</feature>
<dbReference type="NCBIfam" id="TIGR04167">
    <property type="entry name" value="rSAM_SeCys"/>
    <property type="match status" value="1"/>
</dbReference>
<keyword evidence="8" id="KW-1185">Reference proteome</keyword>
<accession>A0ABR1GDW4</accession>
<gene>
    <name evidence="7" type="ORF">SO694_00009315</name>
</gene>
<dbReference type="SFLD" id="SFLDS00029">
    <property type="entry name" value="Radical_SAM"/>
    <property type="match status" value="1"/>
</dbReference>
<keyword evidence="2" id="KW-0479">Metal-binding</keyword>
<evidence type="ECO:0000256" key="2">
    <source>
        <dbReference type="ARBA" id="ARBA00022723"/>
    </source>
</evidence>
<proteinExistence type="predicted"/>
<name>A0ABR1GDW4_AURAN</name>
<dbReference type="Gene3D" id="3.20.20.70">
    <property type="entry name" value="Aldolase class I"/>
    <property type="match status" value="1"/>
</dbReference>
<evidence type="ECO:0000256" key="4">
    <source>
        <dbReference type="ARBA" id="ARBA00023014"/>
    </source>
</evidence>
<keyword evidence="1" id="KW-0949">S-adenosyl-L-methionine</keyword>
<feature type="domain" description="Arsenosugar biosynthesis radical SAM protein ArsS-like C-terminal" evidence="6">
    <location>
        <begin position="322"/>
        <end position="455"/>
    </location>
</feature>
<dbReference type="EMBL" id="JBBJCI010000031">
    <property type="protein sequence ID" value="KAK7254285.1"/>
    <property type="molecule type" value="Genomic_DNA"/>
</dbReference>
<dbReference type="CDD" id="cd01335">
    <property type="entry name" value="Radical_SAM"/>
    <property type="match status" value="1"/>
</dbReference>
<dbReference type="InterPro" id="IPR058240">
    <property type="entry name" value="rSAM_sf"/>
</dbReference>
<dbReference type="PANTHER" id="PTHR43728">
    <property type="entry name" value="SLR0304 PROTEIN"/>
    <property type="match status" value="1"/>
</dbReference>
<evidence type="ECO:0000259" key="6">
    <source>
        <dbReference type="Pfam" id="PF12345"/>
    </source>
</evidence>
<evidence type="ECO:0000259" key="5">
    <source>
        <dbReference type="Pfam" id="PF04055"/>
    </source>
</evidence>
<dbReference type="InterPro" id="IPR013785">
    <property type="entry name" value="Aldolase_TIM"/>
</dbReference>
<evidence type="ECO:0008006" key="9">
    <source>
        <dbReference type="Google" id="ProtNLM"/>
    </source>
</evidence>
<evidence type="ECO:0000256" key="3">
    <source>
        <dbReference type="ARBA" id="ARBA00023004"/>
    </source>
</evidence>
<dbReference type="PANTHER" id="PTHR43728:SF1">
    <property type="entry name" value="FE-S OXIDOREDUCTASE"/>
    <property type="match status" value="1"/>
</dbReference>
<dbReference type="SUPFAM" id="SSF102114">
    <property type="entry name" value="Radical SAM enzymes"/>
    <property type="match status" value="1"/>
</dbReference>
<evidence type="ECO:0000256" key="1">
    <source>
        <dbReference type="ARBA" id="ARBA00022691"/>
    </source>
</evidence>
<keyword evidence="4" id="KW-0411">Iron-sulfur</keyword>
<dbReference type="InterPro" id="IPR026351">
    <property type="entry name" value="rSAM_ArsS-like"/>
</dbReference>
<dbReference type="InterPro" id="IPR024521">
    <property type="entry name" value="ArsS-like_C"/>
</dbReference>
<dbReference type="Proteomes" id="UP001363151">
    <property type="component" value="Unassembled WGS sequence"/>
</dbReference>
<evidence type="ECO:0000313" key="8">
    <source>
        <dbReference type="Proteomes" id="UP001363151"/>
    </source>
</evidence>
<reference evidence="7 8" key="1">
    <citation type="submission" date="2024-03" db="EMBL/GenBank/DDBJ databases">
        <title>Aureococcus anophagefferens CCMP1851 and Kratosvirus quantuckense: Draft genome of a second virus-susceptible host strain in the model system.</title>
        <authorList>
            <person name="Chase E."/>
            <person name="Truchon A.R."/>
            <person name="Schepens W."/>
            <person name="Wilhelm S.W."/>
        </authorList>
    </citation>
    <scope>NUCLEOTIDE SEQUENCE [LARGE SCALE GENOMIC DNA]</scope>
    <source>
        <strain evidence="7 8">CCMP1851</strain>
    </source>
</reference>